<accession>A0ABS8F5R2</accession>
<dbReference type="Gene3D" id="1.10.287.950">
    <property type="entry name" value="Methyl-accepting chemotaxis protein"/>
    <property type="match status" value="1"/>
</dbReference>
<keyword evidence="2" id="KW-1133">Transmembrane helix</keyword>
<evidence type="ECO:0000256" key="2">
    <source>
        <dbReference type="SAM" id="Phobius"/>
    </source>
</evidence>
<keyword evidence="5" id="KW-1185">Reference proteome</keyword>
<evidence type="ECO:0000256" key="3">
    <source>
        <dbReference type="SAM" id="SignalP"/>
    </source>
</evidence>
<proteinExistence type="predicted"/>
<evidence type="ECO:0000313" key="5">
    <source>
        <dbReference type="Proteomes" id="UP001430637"/>
    </source>
</evidence>
<dbReference type="Gene3D" id="2.160.20.110">
    <property type="match status" value="2"/>
</dbReference>
<dbReference type="Proteomes" id="UP001430637">
    <property type="component" value="Unassembled WGS sequence"/>
</dbReference>
<evidence type="ECO:0008006" key="6">
    <source>
        <dbReference type="Google" id="ProtNLM"/>
    </source>
</evidence>
<reference evidence="4" key="1">
    <citation type="submission" date="2021-10" db="EMBL/GenBank/DDBJ databases">
        <title>Anaerobic single-cell dispensing facilitates the cultivation of human gut bacteria.</title>
        <authorList>
            <person name="Afrizal A."/>
        </authorList>
    </citation>
    <scope>NUCLEOTIDE SEQUENCE</scope>
    <source>
        <strain evidence="4">CLA-AA-H233</strain>
    </source>
</reference>
<dbReference type="EMBL" id="JAJEQL010000001">
    <property type="protein sequence ID" value="MCC2198308.1"/>
    <property type="molecule type" value="Genomic_DNA"/>
</dbReference>
<gene>
    <name evidence="4" type="ORF">LKD23_00750</name>
</gene>
<dbReference type="RefSeq" id="WP_227619896.1">
    <property type="nucleotide sequence ID" value="NZ_JAJEQL010000001.1"/>
</dbReference>
<feature type="signal peptide" evidence="3">
    <location>
        <begin position="1"/>
        <end position="29"/>
    </location>
</feature>
<organism evidence="4 5">
    <name type="scientific">Faecalibacterium butyricigenerans</name>
    <dbReference type="NCBI Taxonomy" id="1851427"/>
    <lineage>
        <taxon>Bacteria</taxon>
        <taxon>Bacillati</taxon>
        <taxon>Bacillota</taxon>
        <taxon>Clostridia</taxon>
        <taxon>Eubacteriales</taxon>
        <taxon>Oscillospiraceae</taxon>
        <taxon>Faecalibacterium</taxon>
    </lineage>
</organism>
<feature type="transmembrane region" description="Helical" evidence="2">
    <location>
        <begin position="1191"/>
        <end position="1211"/>
    </location>
</feature>
<sequence length="1261" mass="131996">MKKNKLLRRLTAALLAAVLTLSIALPVFASDDSDTIYINSVSDLLSLAKSCAYDQWSVGKTVVLQQDLSLEGMFWAPIPSFSGQFKGNGHTISDLTVSGEYSPAGLFGIVEEKGSIESLSVRGVVSVSDTKDTTTGGIVGINHGTLISCQFTGVVTGDSEVGGIVGRNEAEGTIDHCTARAIVTGKSATGGITGYNLGAITGCTNVGSINTEYQEASLDTDGFTAKMVDYINSRKASIDSSDNSGSSTTNVATDTGGIAGRSSGMILTSVNTGTIGYEHIGYNVGGIVGRTDGLVSGCVNQGRVLGRKDVGGIAGQAEPYRELDLSKDTIRRLRSELDVLRGLVDDTTGVIENSTTSISNSFNAMTSQMDTAIATARQLDDQASDYGDEVADEIDRASTLLADTLTKLEPVMDTGEDAMAKLAEATGSLKWAIREMAAEMLMASRALAKTSDSLDKVSDAAADNRDGLHGISNGIKKLLESINTGDDTAASQAISGILSAYDSLSPDTKSDQNLKTGIELLKVANSVASVFTLGSGLSPAMKAVTAGMGLLRTASLLSNDSDIARATSQIASAIGTISTITTQMGGIVGSAAKAVSAADHPELASALNKTSDALTGMGSITDDIMGSIKDWVGGLDGADDIKSGIERLRDASDKLSDGMDDLSDSIDLLKTDAALTSATLVHTSVALGQLQDGLGGLTDMMSQTRDILHWLNQQDPIKVPRPSAELTNTKDSLFDAVSGLTDKMEDINSTVRTSSEQLTAKMRAVTAQVSVVSNLMLDAVQEISDPGSKTIYEDESEELIAAQSDGKIENSINRGTIDADMNVGGIAGTMGVENLLDPEEDNKDEGTSLLRTSYTVSAVLIGNTNEGSVTAKKDMVGGIVGQEELGLVTACESYGDVTGVNQVGGIAGAASAKLRSNWAKCALSGEKYIGGIVGQGSDSDLTDGSLIAINNRALVSVLAGQQYVGAISGGQDGSFVGNLFVSDDLQGIDRLSRAGQAEPVTYETLLAQEGLPTAFRKLNLVFKADGHTIKKISFDYGASFTEADYPEIPQKEGYYAEWSTPVLDALHTDTVVNVEYTSYIPALGSSVTRENGRPVFYVDGFFGGSNAVQVTQQDITADVHGVTEQWLLEFTDDGNETHQIRYLTPGKAEGKVYVKQADGSWQRVETGSFGSYTTFTVTGTEVEVAFVPSKLPVWAFCAGGAALLVLLLLLAKRIRSKRSPKGGKPEKEKAPRKEKKGGKAAADASAPADELDTPISETDVP</sequence>
<keyword evidence="2" id="KW-0472">Membrane</keyword>
<evidence type="ECO:0000256" key="1">
    <source>
        <dbReference type="SAM" id="MobiDB-lite"/>
    </source>
</evidence>
<comment type="caution">
    <text evidence="4">The sequence shown here is derived from an EMBL/GenBank/DDBJ whole genome shotgun (WGS) entry which is preliminary data.</text>
</comment>
<name>A0ABS8F5R2_9FIRM</name>
<feature type="chain" id="PRO_5045797355" description="GLUG domain-containing protein" evidence="3">
    <location>
        <begin position="30"/>
        <end position="1261"/>
    </location>
</feature>
<feature type="compositionally biased region" description="Low complexity" evidence="1">
    <location>
        <begin position="1239"/>
        <end position="1248"/>
    </location>
</feature>
<protein>
    <recommendedName>
        <fullName evidence="6">GLUG domain-containing protein</fullName>
    </recommendedName>
</protein>
<feature type="region of interest" description="Disordered" evidence="1">
    <location>
        <begin position="1218"/>
        <end position="1261"/>
    </location>
</feature>
<evidence type="ECO:0000313" key="4">
    <source>
        <dbReference type="EMBL" id="MCC2198308.1"/>
    </source>
</evidence>
<feature type="compositionally biased region" description="Low complexity" evidence="1">
    <location>
        <begin position="238"/>
        <end position="250"/>
    </location>
</feature>
<keyword evidence="2" id="KW-0812">Transmembrane</keyword>
<feature type="region of interest" description="Disordered" evidence="1">
    <location>
        <begin position="236"/>
        <end position="255"/>
    </location>
</feature>
<keyword evidence="3" id="KW-0732">Signal</keyword>